<reference evidence="4" key="1">
    <citation type="submission" date="2020-05" db="EMBL/GenBank/DDBJ databases">
        <title>Mycena genomes resolve the evolution of fungal bioluminescence.</title>
        <authorList>
            <person name="Tsai I.J."/>
        </authorList>
    </citation>
    <scope>NUCLEOTIDE SEQUENCE</scope>
    <source>
        <strain evidence="4">171206Taipei</strain>
    </source>
</reference>
<gene>
    <name evidence="4" type="ORF">MIND_00772900</name>
</gene>
<name>A0A8H6SN38_9AGAR</name>
<evidence type="ECO:0000256" key="2">
    <source>
        <dbReference type="ARBA" id="ARBA00022723"/>
    </source>
</evidence>
<dbReference type="EMBL" id="JACAZF010000006">
    <property type="protein sequence ID" value="KAF7302063.1"/>
    <property type="molecule type" value="Genomic_DNA"/>
</dbReference>
<protein>
    <submittedName>
        <fullName evidence="4">DDE Tnp4 domain-containing protein</fullName>
    </submittedName>
</protein>
<organism evidence="4 5">
    <name type="scientific">Mycena indigotica</name>
    <dbReference type="NCBI Taxonomy" id="2126181"/>
    <lineage>
        <taxon>Eukaryota</taxon>
        <taxon>Fungi</taxon>
        <taxon>Dikarya</taxon>
        <taxon>Basidiomycota</taxon>
        <taxon>Agaricomycotina</taxon>
        <taxon>Agaricomycetes</taxon>
        <taxon>Agaricomycetidae</taxon>
        <taxon>Agaricales</taxon>
        <taxon>Marasmiineae</taxon>
        <taxon>Mycenaceae</taxon>
        <taxon>Mycena</taxon>
    </lineage>
</organism>
<dbReference type="GeneID" id="59346935"/>
<dbReference type="OrthoDB" id="5945905at2759"/>
<keyword evidence="5" id="KW-1185">Reference proteome</keyword>
<keyword evidence="2" id="KW-0479">Metal-binding</keyword>
<proteinExistence type="predicted"/>
<evidence type="ECO:0000313" key="4">
    <source>
        <dbReference type="EMBL" id="KAF7302063.1"/>
    </source>
</evidence>
<comment type="caution">
    <text evidence="4">The sequence shown here is derived from an EMBL/GenBank/DDBJ whole genome shotgun (WGS) entry which is preliminary data.</text>
</comment>
<accession>A0A8H6SN38</accession>
<comment type="cofactor">
    <cofactor evidence="1">
        <name>a divalent metal cation</name>
        <dbReference type="ChEBI" id="CHEBI:60240"/>
    </cofactor>
</comment>
<evidence type="ECO:0000256" key="1">
    <source>
        <dbReference type="ARBA" id="ARBA00001968"/>
    </source>
</evidence>
<evidence type="ECO:0000259" key="3">
    <source>
        <dbReference type="Pfam" id="PF13359"/>
    </source>
</evidence>
<dbReference type="InterPro" id="IPR027806">
    <property type="entry name" value="HARBI1_dom"/>
</dbReference>
<evidence type="ECO:0000313" key="5">
    <source>
        <dbReference type="Proteomes" id="UP000636479"/>
    </source>
</evidence>
<sequence length="256" mass="29410">MKYNRSQAAISEVVNELVVFLDDHWEHLLDFDTEGVLAPERMEEYAAAIHAVGAPLSSVWGFIDCTIRPICHPSQYQRAVYNGHKKVHALKFQAVKLPNGHIGYLYGPIEGRRNDNTLLQQSDLLNKCYQHAIKPGTDQNTPREQRYFQLFGDPAYGISPVLLSPYAHAGQRTQAEDEWNAEMAAVRIEVEHGFGDVTRHWPFLNAWWKHRVYSSPVGRYYRIGVLLTNALNCLRPNQTAQYFNCEPPVLEEYFHI</sequence>
<dbReference type="RefSeq" id="XP_037220063.1">
    <property type="nucleotide sequence ID" value="XM_037364419.1"/>
</dbReference>
<dbReference type="AlphaFoldDB" id="A0A8H6SN38"/>
<feature type="domain" description="DDE Tnp4" evidence="3">
    <location>
        <begin position="63"/>
        <end position="211"/>
    </location>
</feature>
<dbReference type="Pfam" id="PF13359">
    <property type="entry name" value="DDE_Tnp_4"/>
    <property type="match status" value="1"/>
</dbReference>
<dbReference type="GO" id="GO:0046872">
    <property type="term" value="F:metal ion binding"/>
    <property type="evidence" value="ECO:0007669"/>
    <property type="project" value="UniProtKB-KW"/>
</dbReference>
<dbReference type="Proteomes" id="UP000636479">
    <property type="component" value="Unassembled WGS sequence"/>
</dbReference>